<keyword evidence="3" id="KW-0547">Nucleotide-binding</keyword>
<dbReference type="GO" id="GO:0016787">
    <property type="term" value="F:hydrolase activity"/>
    <property type="evidence" value="ECO:0007669"/>
    <property type="project" value="UniProtKB-KW"/>
</dbReference>
<dbReference type="InterPro" id="IPR006164">
    <property type="entry name" value="DNA_bd_Ku70/Ku80"/>
</dbReference>
<feature type="region of interest" description="Disordered" evidence="12">
    <location>
        <begin position="518"/>
        <end position="541"/>
    </location>
</feature>
<evidence type="ECO:0000259" key="14">
    <source>
        <dbReference type="Pfam" id="PF03731"/>
    </source>
</evidence>
<dbReference type="GO" id="GO:0006303">
    <property type="term" value="P:double-strand break repair via nonhomologous end joining"/>
    <property type="evidence" value="ECO:0007669"/>
    <property type="project" value="InterPro"/>
</dbReference>
<dbReference type="GO" id="GO:0000723">
    <property type="term" value="P:telomere maintenance"/>
    <property type="evidence" value="ECO:0007669"/>
    <property type="project" value="InterPro"/>
</dbReference>
<dbReference type="Proteomes" id="UP001430953">
    <property type="component" value="Unassembled WGS sequence"/>
</dbReference>
<dbReference type="GO" id="GO:0043564">
    <property type="term" value="C:Ku70:Ku80 complex"/>
    <property type="evidence" value="ECO:0007669"/>
    <property type="project" value="InterPro"/>
</dbReference>
<dbReference type="InterPro" id="IPR027388">
    <property type="entry name" value="Ku70_bridge/pillars_dom_sf"/>
</dbReference>
<dbReference type="InterPro" id="IPR005161">
    <property type="entry name" value="Ku_N"/>
</dbReference>
<evidence type="ECO:0008006" key="17">
    <source>
        <dbReference type="Google" id="ProtNLM"/>
    </source>
</evidence>
<dbReference type="PANTHER" id="PTHR12604">
    <property type="entry name" value="KU AUTOANTIGEN DNA HELICASE"/>
    <property type="match status" value="1"/>
</dbReference>
<keyword evidence="16" id="KW-1185">Reference proteome</keyword>
<dbReference type="SUPFAM" id="SSF100939">
    <property type="entry name" value="SPOC domain-like"/>
    <property type="match status" value="1"/>
</dbReference>
<keyword evidence="4" id="KW-0227">DNA damage</keyword>
<dbReference type="GO" id="GO:0003684">
    <property type="term" value="F:damaged DNA binding"/>
    <property type="evidence" value="ECO:0007669"/>
    <property type="project" value="InterPro"/>
</dbReference>
<keyword evidence="10" id="KW-0234">DNA repair</keyword>
<accession>A0AAW2F486</accession>
<dbReference type="PANTHER" id="PTHR12604:SF2">
    <property type="entry name" value="X-RAY REPAIR CROSS-COMPLEMENTING PROTEIN 6"/>
    <property type="match status" value="1"/>
</dbReference>
<dbReference type="Gene3D" id="4.10.970.10">
    <property type="entry name" value="Ku70, bridge and pillars"/>
    <property type="match status" value="1"/>
</dbReference>
<dbReference type="GO" id="GO:0042162">
    <property type="term" value="F:telomeric DNA binding"/>
    <property type="evidence" value="ECO:0007669"/>
    <property type="project" value="InterPro"/>
</dbReference>
<evidence type="ECO:0000313" key="16">
    <source>
        <dbReference type="Proteomes" id="UP001430953"/>
    </source>
</evidence>
<evidence type="ECO:0000256" key="8">
    <source>
        <dbReference type="ARBA" id="ARBA00023125"/>
    </source>
</evidence>
<dbReference type="Pfam" id="PF03731">
    <property type="entry name" value="Ku_N"/>
    <property type="match status" value="1"/>
</dbReference>
<evidence type="ECO:0000256" key="3">
    <source>
        <dbReference type="ARBA" id="ARBA00022741"/>
    </source>
</evidence>
<evidence type="ECO:0000256" key="12">
    <source>
        <dbReference type="SAM" id="MobiDB-lite"/>
    </source>
</evidence>
<proteinExistence type="inferred from homology"/>
<dbReference type="GO" id="GO:0006310">
    <property type="term" value="P:DNA recombination"/>
    <property type="evidence" value="ECO:0007669"/>
    <property type="project" value="UniProtKB-KW"/>
</dbReference>
<evidence type="ECO:0000256" key="5">
    <source>
        <dbReference type="ARBA" id="ARBA00022801"/>
    </source>
</evidence>
<evidence type="ECO:0000313" key="15">
    <source>
        <dbReference type="EMBL" id="KAL0110343.1"/>
    </source>
</evidence>
<dbReference type="InterPro" id="IPR006165">
    <property type="entry name" value="Ku70"/>
</dbReference>
<keyword evidence="9" id="KW-0233">DNA recombination</keyword>
<gene>
    <name evidence="15" type="ORF">PUN28_013775</name>
</gene>
<feature type="domain" description="Ku70/Ku80 N-terminal alpha/beta" evidence="14">
    <location>
        <begin position="27"/>
        <end position="208"/>
    </location>
</feature>
<dbReference type="Gene3D" id="1.10.1600.10">
    <property type="match status" value="1"/>
</dbReference>
<keyword evidence="7" id="KW-0067">ATP-binding</keyword>
<keyword evidence="6" id="KW-0347">Helicase</keyword>
<comment type="similarity">
    <text evidence="2">Belongs to the ku70 family.</text>
</comment>
<dbReference type="GO" id="GO:0005524">
    <property type="term" value="F:ATP binding"/>
    <property type="evidence" value="ECO:0007669"/>
    <property type="project" value="UniProtKB-KW"/>
</dbReference>
<protein>
    <recommendedName>
        <fullName evidence="17">ATP-dependent DNA helicase 2 subunit 1</fullName>
    </recommendedName>
</protein>
<evidence type="ECO:0000256" key="7">
    <source>
        <dbReference type="ARBA" id="ARBA00022840"/>
    </source>
</evidence>
<keyword evidence="8" id="KW-0238">DNA-binding</keyword>
<keyword evidence="5" id="KW-0378">Hydrolase</keyword>
<evidence type="ECO:0000259" key="13">
    <source>
        <dbReference type="Pfam" id="PF02735"/>
    </source>
</evidence>
<dbReference type="GO" id="GO:0003690">
    <property type="term" value="F:double-stranded DNA binding"/>
    <property type="evidence" value="ECO:0007669"/>
    <property type="project" value="TreeGrafter"/>
</dbReference>
<dbReference type="SUPFAM" id="SSF53300">
    <property type="entry name" value="vWA-like"/>
    <property type="match status" value="1"/>
</dbReference>
<organism evidence="15 16">
    <name type="scientific">Cardiocondyla obscurior</name>
    <dbReference type="NCBI Taxonomy" id="286306"/>
    <lineage>
        <taxon>Eukaryota</taxon>
        <taxon>Metazoa</taxon>
        <taxon>Ecdysozoa</taxon>
        <taxon>Arthropoda</taxon>
        <taxon>Hexapoda</taxon>
        <taxon>Insecta</taxon>
        <taxon>Pterygota</taxon>
        <taxon>Neoptera</taxon>
        <taxon>Endopterygota</taxon>
        <taxon>Hymenoptera</taxon>
        <taxon>Apocrita</taxon>
        <taxon>Aculeata</taxon>
        <taxon>Formicoidea</taxon>
        <taxon>Formicidae</taxon>
        <taxon>Myrmicinae</taxon>
        <taxon>Cardiocondyla</taxon>
    </lineage>
</organism>
<evidence type="ECO:0000256" key="10">
    <source>
        <dbReference type="ARBA" id="ARBA00023204"/>
    </source>
</evidence>
<reference evidence="15 16" key="1">
    <citation type="submission" date="2023-03" db="EMBL/GenBank/DDBJ databases">
        <title>High recombination rates correlate with genetic variation in Cardiocondyla obscurior ants.</title>
        <authorList>
            <person name="Errbii M."/>
        </authorList>
    </citation>
    <scope>NUCLEOTIDE SEQUENCE [LARGE SCALE GENOMIC DNA]</scope>
    <source>
        <strain evidence="15">Alpha-2009</strain>
        <tissue evidence="15">Whole body</tissue>
    </source>
</reference>
<comment type="subcellular location">
    <subcellularLocation>
        <location evidence="1">Nucleus</location>
    </subcellularLocation>
</comment>
<dbReference type="AlphaFoldDB" id="A0AAW2F486"/>
<dbReference type="Gene3D" id="2.40.290.10">
    <property type="match status" value="1"/>
</dbReference>
<dbReference type="EMBL" id="JADYXP020000014">
    <property type="protein sequence ID" value="KAL0110343.1"/>
    <property type="molecule type" value="Genomic_DNA"/>
</dbReference>
<evidence type="ECO:0000256" key="2">
    <source>
        <dbReference type="ARBA" id="ARBA00005240"/>
    </source>
</evidence>
<evidence type="ECO:0000256" key="9">
    <source>
        <dbReference type="ARBA" id="ARBA00023172"/>
    </source>
</evidence>
<evidence type="ECO:0000256" key="4">
    <source>
        <dbReference type="ARBA" id="ARBA00022763"/>
    </source>
</evidence>
<sequence>MALNAQDYNIDVEEKMPTSELYGVREATLFLVDATQRMFDVEPEANLTYIRKFFKLYKQILRQKLAWNMQDWMGVVLFGTEKSNANSTFQNIQTLHELRVVTLDDLLLVRKLIKNNVKDYQSMKSEDTYPLHDALTYALDIFLRIKTVLTKRRIVVITCQTPELADTEKHRIRSKAASLKEFDIKLHVISLRNNGVNDQFFQDLEILSRKTRADVYKSISLVDLVQQIKAPNKNVGHLCLQIHDGLEIDLVIRALGKKRRGLGTKTLSKATNQVLSRVTYLTNADFDEEDDDSEELSVPYVIAEEVFLISKDLIGGKKLQFTQNELYRIKHTHPTGIKIIGTRSIPDDLFRHHVKRKSFVEADYHSTRKDNLLLFGALLNKCAAQGKMIVCTYTLRVNTRTDLCYMIPNAELGGFYLSKIAYQGNIGDKEEAMKCYKTQNNVSKGLCKKEVDLWKNTIDRLNINYHPYMFKSHKLECQIQTVEILAMDKEPKPPSINTVEQSFLKTCKKVADLMPEFEHMYPNQSTSDDPPKPKRARKTKN</sequence>
<dbReference type="GO" id="GO:0004386">
    <property type="term" value="F:helicase activity"/>
    <property type="evidence" value="ECO:0007669"/>
    <property type="project" value="UniProtKB-KW"/>
</dbReference>
<evidence type="ECO:0000256" key="1">
    <source>
        <dbReference type="ARBA" id="ARBA00004123"/>
    </source>
</evidence>
<evidence type="ECO:0000256" key="6">
    <source>
        <dbReference type="ARBA" id="ARBA00022806"/>
    </source>
</evidence>
<dbReference type="Gene3D" id="3.40.50.410">
    <property type="entry name" value="von Willebrand factor, type A domain"/>
    <property type="match status" value="1"/>
</dbReference>
<dbReference type="PIRSF" id="PIRSF003033">
    <property type="entry name" value="Ku70"/>
    <property type="match status" value="1"/>
</dbReference>
<dbReference type="InterPro" id="IPR036465">
    <property type="entry name" value="vWFA_dom_sf"/>
</dbReference>
<dbReference type="InterPro" id="IPR016194">
    <property type="entry name" value="SPOC-like_C_dom_sf"/>
</dbReference>
<comment type="caution">
    <text evidence="15">The sequence shown here is derived from an EMBL/GenBank/DDBJ whole genome shotgun (WGS) entry which is preliminary data.</text>
</comment>
<name>A0AAW2F486_9HYME</name>
<keyword evidence="11" id="KW-0539">Nucleus</keyword>
<feature type="domain" description="Ku" evidence="13">
    <location>
        <begin position="254"/>
        <end position="428"/>
    </location>
</feature>
<dbReference type="Pfam" id="PF02735">
    <property type="entry name" value="Ku"/>
    <property type="match status" value="1"/>
</dbReference>
<evidence type="ECO:0000256" key="11">
    <source>
        <dbReference type="ARBA" id="ARBA00023242"/>
    </source>
</evidence>